<dbReference type="Pfam" id="PF13966">
    <property type="entry name" value="zf-RVT"/>
    <property type="match status" value="1"/>
</dbReference>
<dbReference type="Gramene" id="OMO64389">
    <property type="protein sequence ID" value="OMO64389"/>
    <property type="gene ID" value="CCACVL1_21795"/>
</dbReference>
<dbReference type="EMBL" id="AWWV01012811">
    <property type="protein sequence ID" value="OMO64389.1"/>
    <property type="molecule type" value="Genomic_DNA"/>
</dbReference>
<dbReference type="OMA" id="PINIFIC"/>
<reference evidence="3 4" key="1">
    <citation type="submission" date="2013-09" db="EMBL/GenBank/DDBJ databases">
        <title>Corchorus capsularis genome sequencing.</title>
        <authorList>
            <person name="Alam M."/>
            <person name="Haque M.S."/>
            <person name="Islam M.S."/>
            <person name="Emdad E.M."/>
            <person name="Islam M.M."/>
            <person name="Ahmed B."/>
            <person name="Halim A."/>
            <person name="Hossen Q.M.M."/>
            <person name="Hossain M.Z."/>
            <person name="Ahmed R."/>
            <person name="Khan M.M."/>
            <person name="Islam R."/>
            <person name="Rashid M.M."/>
            <person name="Khan S.A."/>
            <person name="Rahman M.S."/>
            <person name="Alam M."/>
        </authorList>
    </citation>
    <scope>NUCLEOTIDE SEQUENCE [LARGE SCALE GENOMIC DNA]</scope>
    <source>
        <strain evidence="4">cv. CVL-1</strain>
        <tissue evidence="3">Whole seedling</tissue>
    </source>
</reference>
<dbReference type="STRING" id="210143.A0A1R3H223"/>
<protein>
    <recommendedName>
        <fullName evidence="2">Reverse transcriptase zinc-binding domain-containing protein</fullName>
    </recommendedName>
</protein>
<dbReference type="OrthoDB" id="1938430at2759"/>
<accession>A0A1R3H223</accession>
<evidence type="ECO:0000313" key="4">
    <source>
        <dbReference type="Proteomes" id="UP000188268"/>
    </source>
</evidence>
<dbReference type="AlphaFoldDB" id="A0A1R3H223"/>
<organism evidence="3 4">
    <name type="scientific">Corchorus capsularis</name>
    <name type="common">Jute</name>
    <dbReference type="NCBI Taxonomy" id="210143"/>
    <lineage>
        <taxon>Eukaryota</taxon>
        <taxon>Viridiplantae</taxon>
        <taxon>Streptophyta</taxon>
        <taxon>Embryophyta</taxon>
        <taxon>Tracheophyta</taxon>
        <taxon>Spermatophyta</taxon>
        <taxon>Magnoliopsida</taxon>
        <taxon>eudicotyledons</taxon>
        <taxon>Gunneridae</taxon>
        <taxon>Pentapetalae</taxon>
        <taxon>rosids</taxon>
        <taxon>malvids</taxon>
        <taxon>Malvales</taxon>
        <taxon>Malvaceae</taxon>
        <taxon>Grewioideae</taxon>
        <taxon>Apeibeae</taxon>
        <taxon>Corchorus</taxon>
    </lineage>
</organism>
<keyword evidence="4" id="KW-1185">Reference proteome</keyword>
<feature type="region of interest" description="Disordered" evidence="1">
    <location>
        <begin position="1"/>
        <end position="24"/>
    </location>
</feature>
<dbReference type="Proteomes" id="UP000188268">
    <property type="component" value="Unassembled WGS sequence"/>
</dbReference>
<feature type="domain" description="Reverse transcriptase zinc-binding" evidence="2">
    <location>
        <begin position="80"/>
        <end position="136"/>
    </location>
</feature>
<name>A0A1R3H223_COCAP</name>
<evidence type="ECO:0000256" key="1">
    <source>
        <dbReference type="SAM" id="MobiDB-lite"/>
    </source>
</evidence>
<sequence length="236" mass="28116">MVDTDSTQQSSSQPRSNNNPIRHLVSYSPNTIESEMLKIRLLNRADQFIRNGDWSQPDYTYQISLIYDKLRRQNSRVVSYNIHKHSIITWMAILDRLPTRDRLSSWNLQLDCVLCGQHSDCRDHIFFACDYSKKLWERILKACRLTRSIDNWQYELQWATSRLKGKSLLSLVLKLACYGIWRERNTRIFQRKMHTVEQSFQLIVESIRLRLLGLKNVAKDPINIFICNSWHLQLDW</sequence>
<dbReference type="PANTHER" id="PTHR33116">
    <property type="entry name" value="REVERSE TRANSCRIPTASE ZINC-BINDING DOMAIN-CONTAINING PROTEIN-RELATED-RELATED"/>
    <property type="match status" value="1"/>
</dbReference>
<feature type="compositionally biased region" description="Low complexity" evidence="1">
    <location>
        <begin position="1"/>
        <end position="13"/>
    </location>
</feature>
<evidence type="ECO:0000313" key="3">
    <source>
        <dbReference type="EMBL" id="OMO64389.1"/>
    </source>
</evidence>
<proteinExistence type="predicted"/>
<comment type="caution">
    <text evidence="3">The sequence shown here is derived from an EMBL/GenBank/DDBJ whole genome shotgun (WGS) entry which is preliminary data.</text>
</comment>
<dbReference type="InterPro" id="IPR026960">
    <property type="entry name" value="RVT-Znf"/>
</dbReference>
<dbReference type="PANTHER" id="PTHR33116:SF66">
    <property type="entry name" value="REVERSE TRANSCRIPTASE ZINC-BINDING DOMAIN-CONTAINING PROTEIN"/>
    <property type="match status" value="1"/>
</dbReference>
<evidence type="ECO:0000259" key="2">
    <source>
        <dbReference type="Pfam" id="PF13966"/>
    </source>
</evidence>
<gene>
    <name evidence="3" type="ORF">CCACVL1_21795</name>
</gene>